<keyword evidence="7" id="KW-0489">Methyltransferase</keyword>
<evidence type="ECO:0000256" key="11">
    <source>
        <dbReference type="ARBA" id="ARBA00023163"/>
    </source>
</evidence>
<dbReference type="AlphaFoldDB" id="A0AAU9EST4"/>
<keyword evidence="6" id="KW-0597">Phosphoprotein</keyword>
<sequence>MFQEHDDSLSPPYVKFFESLLVEELVLEPNYLKLHYGKCAVIGRLTVLSGTYRLENVRLRSLPGEYSLPSGILSLLLLGLDFAKANQLNLTSGCYCIVRGEVVLCSLQAPNSPTLTTGGVVNLLKGMTDDEAARKSYLEELHLTYIPAVDVWFAQPIDLFEELLDRKLQLFEAEHTDGAALDLSCDWKGIQEASWQDFWLREGPPLLEEKWNKRFPEYKAIETGEDWDEAAKRHWLDLWEEHVKDLVNRIWHIFSCAFENYQQELLKSFAPITTEDLDEVDEELEQLDLSETQPESKNNQKKDIFAEDEPYLSGNDEPEFLAEKKQRKLQSSSYDDRGDSEEAKLRELLGLPVSFGAQPKRRQPRVEQNSSNYDNAEDFEEEEVERKPMGLSASNNSAAKEWFEQDFYSLANWDMTSDEEPETETEAEALHAVLNGFIKKKKPKKKKKKKKTSRLEDQMPDFIKENKGKLFKYWLKRFSLFSRFDQGIRLDRESWFSVTPEKIAKQTARRLACGVILDAFCGCGGNAIQFALTCARVVAVDIDAEKLAMAKHNARIYGVADKIEFIHADFLQFAVSTNLRPDVVFFSPPWGGPNYIKQATFDIERSLLPVSASLLMGLGRRLADNVGFFLPRNTSISQVIALSGVGQQCEVEHNFLDTRLVALTAYFGNGLIKKK</sequence>
<evidence type="ECO:0000313" key="25">
    <source>
        <dbReference type="Proteomes" id="UP001500889"/>
    </source>
</evidence>
<dbReference type="EMBL" id="AP029263">
    <property type="protein sequence ID" value="BFF89282.1"/>
    <property type="molecule type" value="Genomic_DNA"/>
</dbReference>
<evidence type="ECO:0000256" key="5">
    <source>
        <dbReference type="ARBA" id="ARBA00022490"/>
    </source>
</evidence>
<dbReference type="GO" id="GO:0005737">
    <property type="term" value="C:cytoplasm"/>
    <property type="evidence" value="ECO:0007669"/>
    <property type="project" value="UniProtKB-SubCell"/>
</dbReference>
<comment type="similarity">
    <text evidence="13">Belongs to the methyltransferase superfamily. Trimethylguanosine synthase family.</text>
</comment>
<comment type="subunit">
    <text evidence="20">May form homooligomers. Interacts with CREBBP/CBP, EED/WAIT1, EP300/P300, NCOA6/PRIP, PPARBP/PBP and SMN.</text>
</comment>
<keyword evidence="12" id="KW-0539">Nucleus</keyword>
<evidence type="ECO:0000256" key="19">
    <source>
        <dbReference type="ARBA" id="ARBA00057179"/>
    </source>
</evidence>
<dbReference type="CDD" id="cd02440">
    <property type="entry name" value="AdoMet_MTases"/>
    <property type="match status" value="1"/>
</dbReference>
<dbReference type="Gene3D" id="3.40.50.150">
    <property type="entry name" value="Vaccinia Virus protein VP39"/>
    <property type="match status" value="1"/>
</dbReference>
<reference evidence="24 25" key="1">
    <citation type="submission" date="2024-02" db="EMBL/GenBank/DDBJ databases">
        <title>A chromosome-level genome assembly of Drosophila madeirensis, a fruit fly species endemic to Madeira island.</title>
        <authorList>
            <person name="Tomihara K."/>
            <person name="Llopart A."/>
            <person name="Yamamoto D."/>
        </authorList>
    </citation>
    <scope>NUCLEOTIDE SEQUENCE [LARGE SCALE GENOMIC DNA]</scope>
    <source>
        <strain evidence="24 25">RF1</strain>
    </source>
</reference>
<protein>
    <recommendedName>
        <fullName evidence="4">Trimethylguanosine synthase</fullName>
    </recommendedName>
    <alternativeName>
        <fullName evidence="18">Cap-specific guanine-N(2) methyltransferase</fullName>
    </alternativeName>
    <alternativeName>
        <fullName evidence="21">Nuclear receptor coactivator 6-interacting protein</fullName>
    </alternativeName>
    <alternativeName>
        <fullName evidence="22">PRIP-interacting protein with methyltransferase motif</fullName>
    </alternativeName>
</protein>
<keyword evidence="25" id="KW-1185">Reference proteome</keyword>
<keyword evidence="11" id="KW-0804">Transcription</keyword>
<evidence type="ECO:0000313" key="24">
    <source>
        <dbReference type="EMBL" id="BFF89282.1"/>
    </source>
</evidence>
<evidence type="ECO:0000256" key="18">
    <source>
        <dbReference type="ARBA" id="ARBA00049790"/>
    </source>
</evidence>
<dbReference type="Pfam" id="PF09445">
    <property type="entry name" value="Methyltransf_15"/>
    <property type="match status" value="1"/>
</dbReference>
<dbReference type="SUPFAM" id="SSF53335">
    <property type="entry name" value="S-adenosyl-L-methionine-dependent methyltransferases"/>
    <property type="match status" value="1"/>
</dbReference>
<accession>A0AAU9EST4</accession>
<evidence type="ECO:0000256" key="9">
    <source>
        <dbReference type="ARBA" id="ARBA00022691"/>
    </source>
</evidence>
<evidence type="ECO:0000256" key="4">
    <source>
        <dbReference type="ARBA" id="ARBA00018517"/>
    </source>
</evidence>
<evidence type="ECO:0000256" key="21">
    <source>
        <dbReference type="ARBA" id="ARBA00079339"/>
    </source>
</evidence>
<keyword evidence="10" id="KW-0805">Transcription regulation</keyword>
<dbReference type="FunFam" id="3.40.50.150:FF:000066">
    <property type="entry name" value="Trimethylguanosine synthase 1"/>
    <property type="match status" value="1"/>
</dbReference>
<feature type="region of interest" description="Disordered" evidence="23">
    <location>
        <begin position="356"/>
        <end position="392"/>
    </location>
</feature>
<proteinExistence type="inferred from homology"/>
<dbReference type="PANTHER" id="PTHR14741:SF32">
    <property type="entry name" value="TRIMETHYLGUANOSINE SYNTHASE"/>
    <property type="match status" value="1"/>
</dbReference>
<evidence type="ECO:0000256" key="23">
    <source>
        <dbReference type="SAM" id="MobiDB-lite"/>
    </source>
</evidence>
<comment type="catalytic activity">
    <reaction evidence="16">
        <text>a 5'-end (N(2),N(7)-dimethyl 5'-triphosphoguanosine)-ribonucleoside in snRNA + S-adenosyl-L-methionine = a 5'-end (N(2),N(2),N(7)-trimethyl 5'-triphosphoguanosine)-ribonucleoside in snRNA + S-adenosyl-L-homocysteine + H(+)</text>
        <dbReference type="Rhea" id="RHEA:78479"/>
        <dbReference type="Rhea" id="RHEA-COMP:19087"/>
        <dbReference type="Rhea" id="RHEA-COMP:19089"/>
        <dbReference type="ChEBI" id="CHEBI:15378"/>
        <dbReference type="ChEBI" id="CHEBI:57856"/>
        <dbReference type="ChEBI" id="CHEBI:59789"/>
        <dbReference type="ChEBI" id="CHEBI:167623"/>
        <dbReference type="ChEBI" id="CHEBI:172880"/>
    </reaction>
    <physiologicalReaction direction="left-to-right" evidence="16">
        <dbReference type="Rhea" id="RHEA:78480"/>
    </physiologicalReaction>
</comment>
<evidence type="ECO:0000256" key="3">
    <source>
        <dbReference type="ARBA" id="ARBA00004604"/>
    </source>
</evidence>
<evidence type="ECO:0000256" key="16">
    <source>
        <dbReference type="ARBA" id="ARBA00048763"/>
    </source>
</evidence>
<name>A0AAU9EST4_DROMD</name>
<evidence type="ECO:0000256" key="1">
    <source>
        <dbReference type="ARBA" id="ARBA00004408"/>
    </source>
</evidence>
<evidence type="ECO:0000256" key="6">
    <source>
        <dbReference type="ARBA" id="ARBA00022553"/>
    </source>
</evidence>
<evidence type="ECO:0000256" key="12">
    <source>
        <dbReference type="ARBA" id="ARBA00023242"/>
    </source>
</evidence>
<evidence type="ECO:0000256" key="22">
    <source>
        <dbReference type="ARBA" id="ARBA00081504"/>
    </source>
</evidence>
<evidence type="ECO:0000256" key="7">
    <source>
        <dbReference type="ARBA" id="ARBA00022603"/>
    </source>
</evidence>
<dbReference type="InterPro" id="IPR029063">
    <property type="entry name" value="SAM-dependent_MTases_sf"/>
</dbReference>
<comment type="catalytic activity">
    <reaction evidence="15">
        <text>a 5'-end (N(7)-methyl 5'-triphosphoguanosine)-ribonucleoside in snoRNA + S-adenosyl-L-methionine = a 5'-end (N(2),N(7)-dimethyl 5'-triphosphoguanosine)-ribonucleoside in snoRNA + S-adenosyl-L-homocysteine + H(+)</text>
        <dbReference type="Rhea" id="RHEA:78475"/>
        <dbReference type="Rhea" id="RHEA-COMP:19086"/>
        <dbReference type="Rhea" id="RHEA-COMP:19088"/>
        <dbReference type="ChEBI" id="CHEBI:15378"/>
        <dbReference type="ChEBI" id="CHEBI:57856"/>
        <dbReference type="ChEBI" id="CHEBI:59789"/>
        <dbReference type="ChEBI" id="CHEBI:156461"/>
        <dbReference type="ChEBI" id="CHEBI:172880"/>
    </reaction>
    <physiologicalReaction direction="left-to-right" evidence="15">
        <dbReference type="Rhea" id="RHEA:78476"/>
    </physiologicalReaction>
</comment>
<dbReference type="GO" id="GO:0005730">
    <property type="term" value="C:nucleolus"/>
    <property type="evidence" value="ECO:0007669"/>
    <property type="project" value="UniProtKB-SubCell"/>
</dbReference>
<comment type="subcellular location">
    <subcellularLocation>
        <location evidence="2">Cytoplasm</location>
    </subcellularLocation>
    <subcellularLocation>
        <location evidence="1">Nucleus</location>
        <location evidence="1">Cajal body</location>
    </subcellularLocation>
    <subcellularLocation>
        <location evidence="3">Nucleus</location>
        <location evidence="3">Nucleolus</location>
    </subcellularLocation>
</comment>
<evidence type="ECO:0000256" key="17">
    <source>
        <dbReference type="ARBA" id="ARBA00049075"/>
    </source>
</evidence>
<evidence type="ECO:0000256" key="8">
    <source>
        <dbReference type="ARBA" id="ARBA00022679"/>
    </source>
</evidence>
<evidence type="ECO:0000256" key="13">
    <source>
        <dbReference type="ARBA" id="ARBA00025783"/>
    </source>
</evidence>
<dbReference type="Proteomes" id="UP001500889">
    <property type="component" value="Chromosome O"/>
</dbReference>
<evidence type="ECO:0000256" key="15">
    <source>
        <dbReference type="ARBA" id="ARBA00048740"/>
    </source>
</evidence>
<dbReference type="GO" id="GO:0015030">
    <property type="term" value="C:Cajal body"/>
    <property type="evidence" value="ECO:0007669"/>
    <property type="project" value="UniProtKB-SubCell"/>
</dbReference>
<dbReference type="GO" id="GO:0071164">
    <property type="term" value="F:RNA cap trimethylguanosine synthase activity"/>
    <property type="evidence" value="ECO:0007669"/>
    <property type="project" value="TreeGrafter"/>
</dbReference>
<dbReference type="PANTHER" id="PTHR14741">
    <property type="entry name" value="S-ADENOSYLMETHIONINE-DEPENDENT METHYLTRANSFERASE RELATED"/>
    <property type="match status" value="1"/>
</dbReference>
<evidence type="ECO:0000256" key="10">
    <source>
        <dbReference type="ARBA" id="ARBA00023015"/>
    </source>
</evidence>
<feature type="region of interest" description="Disordered" evidence="23">
    <location>
        <begin position="287"/>
        <end position="316"/>
    </location>
</feature>
<keyword evidence="9" id="KW-0949">S-adenosyl-L-methionine</keyword>
<dbReference type="InterPro" id="IPR019012">
    <property type="entry name" value="RNA_cap_Gua-N2-MeTrfase"/>
</dbReference>
<gene>
    <name evidence="24" type="ORF">DMAD_08073</name>
</gene>
<comment type="catalytic activity">
    <reaction evidence="14">
        <text>a 5'-end (N(2),N(7)-dimethyl 5'-triphosphoguanosine)-ribonucleoside in snoRNA + S-adenosyl-L-methionine = a 5'-end (N(2),N(2),N(7)-trimethyl 5'-triphosphoguanosine)-ribonucleoside in snoRNA + S-adenosyl-L-homocysteine + H(+)</text>
        <dbReference type="Rhea" id="RHEA:78507"/>
        <dbReference type="Rhea" id="RHEA-COMP:19088"/>
        <dbReference type="Rhea" id="RHEA-COMP:19090"/>
        <dbReference type="ChEBI" id="CHEBI:15378"/>
        <dbReference type="ChEBI" id="CHEBI:57856"/>
        <dbReference type="ChEBI" id="CHEBI:59789"/>
        <dbReference type="ChEBI" id="CHEBI:167623"/>
        <dbReference type="ChEBI" id="CHEBI:172880"/>
    </reaction>
    <physiologicalReaction direction="left-to-right" evidence="14">
        <dbReference type="Rhea" id="RHEA:78508"/>
    </physiologicalReaction>
</comment>
<comment type="catalytic activity">
    <reaction evidence="17">
        <text>a 5'-end (N(7)-methyl 5'-triphosphoguanosine)-ribonucleoside in snRNA + S-adenosyl-L-methionine = a 5'-end (N(2),N(7)-dimethyl 5'-triphosphoguanosine)-ribonucleoside in snRNA + S-adenosyl-L-homocysteine + H(+)</text>
        <dbReference type="Rhea" id="RHEA:78471"/>
        <dbReference type="Rhea" id="RHEA-COMP:19085"/>
        <dbReference type="Rhea" id="RHEA-COMP:19087"/>
        <dbReference type="ChEBI" id="CHEBI:15378"/>
        <dbReference type="ChEBI" id="CHEBI:57856"/>
        <dbReference type="ChEBI" id="CHEBI:59789"/>
        <dbReference type="ChEBI" id="CHEBI:156461"/>
        <dbReference type="ChEBI" id="CHEBI:172880"/>
    </reaction>
    <physiologicalReaction direction="left-to-right" evidence="17">
        <dbReference type="Rhea" id="RHEA:78472"/>
    </physiologicalReaction>
</comment>
<comment type="function">
    <text evidence="19">Catalyzes the 2 serial methylation steps for the conversion of the 7-monomethylguanosine (m(7)G) caps of snRNAs and snoRNAs to a 2,2,7-trimethylguanosine (m(2,2,7)G) cap structure. The enzyme is specific for guanine, and N7 methylation must precede N2 methylation. Hypermethylation of the m7G cap of U snRNAs leads to their concentration in nuclear foci, their colocalization with coilin and the formation of canonical Cajal bodies (CBs). Plays a role in transcriptional regulation.</text>
</comment>
<organism evidence="24 25">
    <name type="scientific">Drosophila madeirensis</name>
    <name type="common">Fruit fly</name>
    <dbReference type="NCBI Taxonomy" id="30013"/>
    <lineage>
        <taxon>Eukaryota</taxon>
        <taxon>Metazoa</taxon>
        <taxon>Ecdysozoa</taxon>
        <taxon>Arthropoda</taxon>
        <taxon>Hexapoda</taxon>
        <taxon>Insecta</taxon>
        <taxon>Pterygota</taxon>
        <taxon>Neoptera</taxon>
        <taxon>Endopterygota</taxon>
        <taxon>Diptera</taxon>
        <taxon>Brachycera</taxon>
        <taxon>Muscomorpha</taxon>
        <taxon>Ephydroidea</taxon>
        <taxon>Drosophilidae</taxon>
        <taxon>Drosophila</taxon>
        <taxon>Sophophora</taxon>
    </lineage>
</organism>
<feature type="compositionally biased region" description="Acidic residues" evidence="23">
    <location>
        <begin position="306"/>
        <end position="316"/>
    </location>
</feature>
<evidence type="ECO:0000256" key="20">
    <source>
        <dbReference type="ARBA" id="ARBA00064494"/>
    </source>
</evidence>
<keyword evidence="8" id="KW-0808">Transferase</keyword>
<keyword evidence="5" id="KW-0963">Cytoplasm</keyword>
<evidence type="ECO:0000256" key="2">
    <source>
        <dbReference type="ARBA" id="ARBA00004496"/>
    </source>
</evidence>
<evidence type="ECO:0000256" key="14">
    <source>
        <dbReference type="ARBA" id="ARBA00047418"/>
    </source>
</evidence>